<dbReference type="Proteomes" id="UP000186400">
    <property type="component" value="Unassembled WGS sequence"/>
</dbReference>
<dbReference type="InterPro" id="IPR003777">
    <property type="entry name" value="XdhC_CoxI"/>
</dbReference>
<evidence type="ECO:0000259" key="1">
    <source>
        <dbReference type="Pfam" id="PF02625"/>
    </source>
</evidence>
<feature type="domain" description="XdhC Rossmann" evidence="2">
    <location>
        <begin position="189"/>
        <end position="343"/>
    </location>
</feature>
<organism evidence="3 4">
    <name type="scientific">Alkalispirochaeta americana</name>
    <dbReference type="NCBI Taxonomy" id="159291"/>
    <lineage>
        <taxon>Bacteria</taxon>
        <taxon>Pseudomonadati</taxon>
        <taxon>Spirochaetota</taxon>
        <taxon>Spirochaetia</taxon>
        <taxon>Spirochaetales</taxon>
        <taxon>Spirochaetaceae</taxon>
        <taxon>Alkalispirochaeta</taxon>
    </lineage>
</organism>
<dbReference type="RefSeq" id="WP_076488866.1">
    <property type="nucleotide sequence ID" value="NZ_FTMS01000010.1"/>
</dbReference>
<keyword evidence="4" id="KW-1185">Reference proteome</keyword>
<dbReference type="EMBL" id="FTMS01000010">
    <property type="protein sequence ID" value="SIQ51352.1"/>
    <property type="molecule type" value="Genomic_DNA"/>
</dbReference>
<reference evidence="3 4" key="1">
    <citation type="submission" date="2017-01" db="EMBL/GenBank/DDBJ databases">
        <authorList>
            <person name="Mah S.A."/>
            <person name="Swanson W.J."/>
            <person name="Moy G.W."/>
            <person name="Vacquier V.D."/>
        </authorList>
    </citation>
    <scope>NUCLEOTIDE SEQUENCE [LARGE SCALE GENOMIC DNA]</scope>
    <source>
        <strain evidence="3 4">ASpG1</strain>
    </source>
</reference>
<proteinExistence type="predicted"/>
<dbReference type="PANTHER" id="PTHR30388">
    <property type="entry name" value="ALDEHYDE OXIDOREDUCTASE MOLYBDENUM COFACTOR ASSEMBLY PROTEIN"/>
    <property type="match status" value="1"/>
</dbReference>
<evidence type="ECO:0000313" key="3">
    <source>
        <dbReference type="EMBL" id="SIQ51352.1"/>
    </source>
</evidence>
<dbReference type="Pfam" id="PF02625">
    <property type="entry name" value="XdhC_CoxI"/>
    <property type="match status" value="1"/>
</dbReference>
<dbReference type="InterPro" id="IPR027051">
    <property type="entry name" value="XdhC_Rossmann_dom"/>
</dbReference>
<dbReference type="OrthoDB" id="9773039at2"/>
<dbReference type="PANTHER" id="PTHR30388:SF4">
    <property type="entry name" value="MOLYBDENUM COFACTOR INSERTION CHAPERONE PAOD"/>
    <property type="match status" value="1"/>
</dbReference>
<dbReference type="AlphaFoldDB" id="A0A1N6TDA7"/>
<dbReference type="Gene3D" id="3.40.50.720">
    <property type="entry name" value="NAD(P)-binding Rossmann-like Domain"/>
    <property type="match status" value="1"/>
</dbReference>
<dbReference type="STRING" id="159291.SAMN05920897_11010"/>
<gene>
    <name evidence="3" type="ORF">SAMN05920897_11010</name>
</gene>
<protein>
    <submittedName>
        <fullName evidence="3">Xanthine dehydrogenase accessory factor</fullName>
    </submittedName>
</protein>
<evidence type="ECO:0000313" key="4">
    <source>
        <dbReference type="Proteomes" id="UP000186400"/>
    </source>
</evidence>
<dbReference type="InterPro" id="IPR052698">
    <property type="entry name" value="MoCofactor_Util/Proc"/>
</dbReference>
<feature type="domain" description="XdhC- CoxI" evidence="1">
    <location>
        <begin position="19"/>
        <end position="86"/>
    </location>
</feature>
<sequence length="356" mass="38453">MVSMKSCYASDILPTATRWLQEGRSVVVGTIIHQQGSSSAPLAARMICNEQEEVAGAVSGGCVESDLARQAQEVIRTGTPRLVHYGPRETTSEPEPILEVGLACGGAITVLLEPLDSTWLAGHQDSFCGVVTVQVAETPPFRVTRTWYPREMPFGAGLVRDAWESGAARSKRAGKMILLAEPVIPAPTVLVFGATPVADALVRLARVMGYSSVISDPREARFSGPRPVADEELQDWPDQTLQELLRRGSLAPPQELFVVSLDHEPRFEDALWEALLEEMERGTIAKPAYTGAIGQKDRALERQTRARQRGLDLSPLEPIYTPVGMNLGGKAPAEVALSIIAQIVASRHGRPGGHLA</sequence>
<name>A0A1N6TDA7_9SPIO</name>
<dbReference type="Pfam" id="PF13478">
    <property type="entry name" value="XdhC_C"/>
    <property type="match status" value="1"/>
</dbReference>
<evidence type="ECO:0000259" key="2">
    <source>
        <dbReference type="Pfam" id="PF13478"/>
    </source>
</evidence>
<accession>A0A1N6TDA7</accession>